<sequence length="110" mass="11627">MVHICSTILLCAGYVASKVAPSWPASIDELEDIMFLQRGYQARAFSAGVTPCSFSQQGPSRIASAEWLRTAFHDMATGSIYTGIGGLDASLVFELGGDGEKISVLASILP</sequence>
<evidence type="ECO:0000313" key="3">
    <source>
        <dbReference type="Proteomes" id="UP000324241"/>
    </source>
</evidence>
<dbReference type="Proteomes" id="UP000324241">
    <property type="component" value="Unassembled WGS sequence"/>
</dbReference>
<comment type="caution">
    <text evidence="2">The sequence shown here is derived from an EMBL/GenBank/DDBJ whole genome shotgun (WGS) entry which is preliminary data.</text>
</comment>
<dbReference type="EMBL" id="QUQM01000004">
    <property type="protein sequence ID" value="KAA8646658.1"/>
    <property type="molecule type" value="Genomic_DNA"/>
</dbReference>
<protein>
    <submittedName>
        <fullName evidence="2">Uncharacterized protein</fullName>
    </submittedName>
</protein>
<organism evidence="2 3">
    <name type="scientific">Aspergillus tanneri</name>
    <dbReference type="NCBI Taxonomy" id="1220188"/>
    <lineage>
        <taxon>Eukaryota</taxon>
        <taxon>Fungi</taxon>
        <taxon>Dikarya</taxon>
        <taxon>Ascomycota</taxon>
        <taxon>Pezizomycotina</taxon>
        <taxon>Eurotiomycetes</taxon>
        <taxon>Eurotiomycetidae</taxon>
        <taxon>Eurotiales</taxon>
        <taxon>Aspergillaceae</taxon>
        <taxon>Aspergillus</taxon>
        <taxon>Aspergillus subgen. Circumdati</taxon>
    </lineage>
</organism>
<feature type="signal peptide" evidence="1">
    <location>
        <begin position="1"/>
        <end position="17"/>
    </location>
</feature>
<feature type="chain" id="PRO_5024458300" evidence="1">
    <location>
        <begin position="18"/>
        <end position="110"/>
    </location>
</feature>
<keyword evidence="1" id="KW-0732">Signal</keyword>
<evidence type="ECO:0000256" key="1">
    <source>
        <dbReference type="SAM" id="SignalP"/>
    </source>
</evidence>
<reference evidence="2 3" key="1">
    <citation type="submission" date="2019-08" db="EMBL/GenBank/DDBJ databases">
        <title>The genome sequence of a newly discovered highly antifungal drug resistant Aspergillus species, Aspergillus tanneri NIH 1004.</title>
        <authorList>
            <person name="Mounaud S."/>
            <person name="Singh I."/>
            <person name="Joardar V."/>
            <person name="Pakala S."/>
            <person name="Pakala S."/>
            <person name="Venepally P."/>
            <person name="Chung J.K."/>
            <person name="Losada L."/>
            <person name="Nierman W.C."/>
        </authorList>
    </citation>
    <scope>NUCLEOTIDE SEQUENCE [LARGE SCALE GENOMIC DNA]</scope>
    <source>
        <strain evidence="2 3">NIH1004</strain>
    </source>
</reference>
<dbReference type="VEuPathDB" id="FungiDB:EYZ11_012008"/>
<accession>A0A5M9MI66</accession>
<proteinExistence type="predicted"/>
<dbReference type="SUPFAM" id="SSF48113">
    <property type="entry name" value="Heme-dependent peroxidases"/>
    <property type="match status" value="1"/>
</dbReference>
<dbReference type="GO" id="GO:0006979">
    <property type="term" value="P:response to oxidative stress"/>
    <property type="evidence" value="ECO:0007669"/>
    <property type="project" value="InterPro"/>
</dbReference>
<dbReference type="OrthoDB" id="5985073at2759"/>
<evidence type="ECO:0000313" key="2">
    <source>
        <dbReference type="EMBL" id="KAA8646658.1"/>
    </source>
</evidence>
<dbReference type="GeneID" id="54328035"/>
<dbReference type="GO" id="GO:0020037">
    <property type="term" value="F:heme binding"/>
    <property type="evidence" value="ECO:0007669"/>
    <property type="project" value="InterPro"/>
</dbReference>
<dbReference type="RefSeq" id="XP_033426019.1">
    <property type="nucleotide sequence ID" value="XM_033569987.1"/>
</dbReference>
<dbReference type="AlphaFoldDB" id="A0A5M9MI66"/>
<name>A0A5M9MI66_9EURO</name>
<dbReference type="InterPro" id="IPR010255">
    <property type="entry name" value="Haem_peroxidase_sf"/>
</dbReference>
<dbReference type="GO" id="GO:0004601">
    <property type="term" value="F:peroxidase activity"/>
    <property type="evidence" value="ECO:0007669"/>
    <property type="project" value="InterPro"/>
</dbReference>
<gene>
    <name evidence="2" type="ORF">ATNIH1004_005333</name>
</gene>